<dbReference type="PANTHER" id="PTHR32182:SF22">
    <property type="entry name" value="ATP-DEPENDENT ENDONUCLEASE, OLD FAMILY-RELATED"/>
    <property type="match status" value="1"/>
</dbReference>
<dbReference type="InterPro" id="IPR029492">
    <property type="entry name" value="DUF4435"/>
</dbReference>
<name>A0ABS0ZKA2_9STRE</name>
<evidence type="ECO:0000259" key="1">
    <source>
        <dbReference type="Pfam" id="PF13304"/>
    </source>
</evidence>
<feature type="domain" description="ATPase AAA-type core" evidence="1">
    <location>
        <begin position="123"/>
        <end position="332"/>
    </location>
</feature>
<keyword evidence="4" id="KW-1185">Reference proteome</keyword>
<accession>A0ABS0ZKA2</accession>
<dbReference type="SUPFAM" id="SSF52540">
    <property type="entry name" value="P-loop containing nucleoside triphosphate hydrolases"/>
    <property type="match status" value="1"/>
</dbReference>
<dbReference type="CDD" id="cd00267">
    <property type="entry name" value="ABC_ATPase"/>
    <property type="match status" value="1"/>
</dbReference>
<dbReference type="Pfam" id="PF14491">
    <property type="entry name" value="DUF4435"/>
    <property type="match status" value="1"/>
</dbReference>
<dbReference type="EMBL" id="JAENBO010000006">
    <property type="protein sequence ID" value="MBJ8326382.1"/>
    <property type="molecule type" value="Genomic_DNA"/>
</dbReference>
<dbReference type="Proteomes" id="UP000653045">
    <property type="component" value="Unassembled WGS sequence"/>
</dbReference>
<evidence type="ECO:0000313" key="3">
    <source>
        <dbReference type="EMBL" id="MBJ8326382.1"/>
    </source>
</evidence>
<sequence>MSESITKEKEINQEHVLEKLYYYKKQIEISKENEYSESDAEIFDASLEIIVQLINEIKKSKESTLIFNSATNSFKKLLQSWYKQIVNIDLNRLPMAFRRLKQINHDYHIMKIFSFMANIENTTVLIGANGSGKSTLIDTLRGVNNNQVFVLPAQKYLYFSTETFGRQSISVKTYQDMMKESTIKINRTDFDDYFIRNKFTNPFTYLITFLVKEYTNIATNRRRGDVDLPEPIFDRLERVWDHLLPEIKFKIDPDDRLLEVKKNDTIYNLNGLSDGEKCILFYIGNVLIAPKNSYIVVDEPETFLNSAIYNELWNLLITERSDCQFIFASHNLDFVQARNNVTYVWCHEYTKMGKFNYDILNEEDIPISLLTEISGSRKPILFCEGTKDSIDYQIYSKLLENYFYIKPVKGHKNVIEYTKAYNKLSNVTHNKAFGIIDNDWMEESYIIHLMNDNIFSLEFNEIEMLLLDEDVIFSVLSYFNEENEIATKFNNFSDKLINTCRQETKKMSKIALKKQVDDYIQNTFIQNKEPSKSDILEFFDSLKTNFNTDSKYQKIIDKIEKALETSNYHSILKICNLKGQVLNGLGDKLLENNYQLKALKRIELDNSLREKMREKYFATLIGKVNNIERN</sequence>
<dbReference type="PANTHER" id="PTHR32182">
    <property type="entry name" value="DNA REPLICATION AND REPAIR PROTEIN RECF"/>
    <property type="match status" value="1"/>
</dbReference>
<protein>
    <submittedName>
        <fullName evidence="3">AAA family ATPase</fullName>
    </submittedName>
</protein>
<dbReference type="Gene3D" id="3.40.50.300">
    <property type="entry name" value="P-loop containing nucleotide triphosphate hydrolases"/>
    <property type="match status" value="1"/>
</dbReference>
<dbReference type="InterPro" id="IPR003959">
    <property type="entry name" value="ATPase_AAA_core"/>
</dbReference>
<reference evidence="3 4" key="1">
    <citation type="journal article" date="2021" name="Int. J. Syst. Evol. Microbiol.">
        <title>Streptococcus vicugnae sp. nov., isolated from faeces of alpacas (Vicugna pacos) and cattle (Bos taurus), Streptococcus zalophi sp. nov., and Streptococcus pacificus sp. nov., isolated from respiratory tract of California sea lions (Zalophus californianus).</title>
        <authorList>
            <person name="Volokhov D.V."/>
            <person name="Zagorodnyaya T.A."/>
            <person name="Shen Z."/>
            <person name="Blom J."/>
            <person name="Furtak V.A."/>
            <person name="Eisenberg T."/>
            <person name="Fan P."/>
            <person name="Jeong K.C."/>
            <person name="Gao Y."/>
            <person name="Zhang S."/>
            <person name="Amselle M."/>
        </authorList>
    </citation>
    <scope>NUCLEOTIDE SEQUENCE [LARGE SCALE GENOMIC DNA]</scope>
    <source>
        <strain evidence="3 4">CSL7591</strain>
    </source>
</reference>
<evidence type="ECO:0000313" key="4">
    <source>
        <dbReference type="Proteomes" id="UP000653045"/>
    </source>
</evidence>
<dbReference type="InterPro" id="IPR027417">
    <property type="entry name" value="P-loop_NTPase"/>
</dbReference>
<proteinExistence type="predicted"/>
<comment type="caution">
    <text evidence="3">The sequence shown here is derived from an EMBL/GenBank/DDBJ whole genome shotgun (WGS) entry which is preliminary data.</text>
</comment>
<gene>
    <name evidence="3" type="ORF">JHK62_06825</name>
</gene>
<evidence type="ECO:0000259" key="2">
    <source>
        <dbReference type="Pfam" id="PF14491"/>
    </source>
</evidence>
<dbReference type="RefSeq" id="WP_199576020.1">
    <property type="nucleotide sequence ID" value="NZ_JAENBO010000006.1"/>
</dbReference>
<organism evidence="3 4">
    <name type="scientific">Streptococcus pacificus</name>
    <dbReference type="NCBI Taxonomy" id="2740577"/>
    <lineage>
        <taxon>Bacteria</taxon>
        <taxon>Bacillati</taxon>
        <taxon>Bacillota</taxon>
        <taxon>Bacilli</taxon>
        <taxon>Lactobacillales</taxon>
        <taxon>Streptococcaceae</taxon>
        <taxon>Streptococcus</taxon>
    </lineage>
</organism>
<feature type="domain" description="DUF4435" evidence="2">
    <location>
        <begin position="377"/>
        <end position="586"/>
    </location>
</feature>
<dbReference type="Pfam" id="PF13304">
    <property type="entry name" value="AAA_21"/>
    <property type="match status" value="1"/>
</dbReference>